<comment type="caution">
    <text evidence="2">The sequence shown here is derived from an EMBL/GenBank/DDBJ whole genome shotgun (WGS) entry which is preliminary data.</text>
</comment>
<keyword evidence="3" id="KW-1185">Reference proteome</keyword>
<accession>A0AAV3NNR1</accession>
<name>A0AAV3NNR1_LITER</name>
<gene>
    <name evidence="2" type="ORF">LIER_01916</name>
</gene>
<reference evidence="2 3" key="1">
    <citation type="submission" date="2024-01" db="EMBL/GenBank/DDBJ databases">
        <title>The complete chloroplast genome sequence of Lithospermum erythrorhizon: insights into the phylogenetic relationship among Boraginaceae species and the maternal lineages of purple gromwells.</title>
        <authorList>
            <person name="Okada T."/>
            <person name="Watanabe K."/>
        </authorList>
    </citation>
    <scope>NUCLEOTIDE SEQUENCE [LARGE SCALE GENOMIC DNA]</scope>
</reference>
<sequence>MNSSSSSTHISSSSSSSGVNNFSWIGNSRTALYPIFTSPKMQKAVEKLVKELNHASFLRIGHERDKNMGRIEAFLAKARGLIKEANNASDNNNEINRQQFSHIYDKAVVDDFPKGDIYRNRYAFKRSDPPARAERIRRERRNNLYPKGPFLQG</sequence>
<dbReference type="Proteomes" id="UP001454036">
    <property type="component" value="Unassembled WGS sequence"/>
</dbReference>
<protein>
    <submittedName>
        <fullName evidence="2">Uncharacterized protein</fullName>
    </submittedName>
</protein>
<dbReference type="AlphaFoldDB" id="A0AAV3NNR1"/>
<dbReference type="EMBL" id="BAABME010000198">
    <property type="protein sequence ID" value="GAA0140603.1"/>
    <property type="molecule type" value="Genomic_DNA"/>
</dbReference>
<feature type="region of interest" description="Disordered" evidence="1">
    <location>
        <begin position="128"/>
        <end position="153"/>
    </location>
</feature>
<feature type="compositionally biased region" description="Basic and acidic residues" evidence="1">
    <location>
        <begin position="128"/>
        <end position="137"/>
    </location>
</feature>
<proteinExistence type="predicted"/>
<evidence type="ECO:0000256" key="1">
    <source>
        <dbReference type="SAM" id="MobiDB-lite"/>
    </source>
</evidence>
<evidence type="ECO:0000313" key="2">
    <source>
        <dbReference type="EMBL" id="GAA0140603.1"/>
    </source>
</evidence>
<evidence type="ECO:0000313" key="3">
    <source>
        <dbReference type="Proteomes" id="UP001454036"/>
    </source>
</evidence>
<organism evidence="2 3">
    <name type="scientific">Lithospermum erythrorhizon</name>
    <name type="common">Purple gromwell</name>
    <name type="synonym">Lithospermum officinale var. erythrorhizon</name>
    <dbReference type="NCBI Taxonomy" id="34254"/>
    <lineage>
        <taxon>Eukaryota</taxon>
        <taxon>Viridiplantae</taxon>
        <taxon>Streptophyta</taxon>
        <taxon>Embryophyta</taxon>
        <taxon>Tracheophyta</taxon>
        <taxon>Spermatophyta</taxon>
        <taxon>Magnoliopsida</taxon>
        <taxon>eudicotyledons</taxon>
        <taxon>Gunneridae</taxon>
        <taxon>Pentapetalae</taxon>
        <taxon>asterids</taxon>
        <taxon>lamiids</taxon>
        <taxon>Boraginales</taxon>
        <taxon>Boraginaceae</taxon>
        <taxon>Boraginoideae</taxon>
        <taxon>Lithospermeae</taxon>
        <taxon>Lithospermum</taxon>
    </lineage>
</organism>